<sequence length="92" mass="10272">MEQWQSNWLPQLTCSLRLIVTIWLNQAQAVFHVPQTSTEASPLPLSSSTRDVGINPRRLEPNASVYDLTATCITQHICFGPNTGVYNPTPTF</sequence>
<proteinExistence type="predicted"/>
<feature type="signal peptide" evidence="1">
    <location>
        <begin position="1"/>
        <end position="29"/>
    </location>
</feature>
<dbReference type="KEGG" id="lbc:LACBIDRAFT_308562"/>
<feature type="chain" id="PRO_5002748733" evidence="1">
    <location>
        <begin position="30"/>
        <end position="92"/>
    </location>
</feature>
<reference evidence="2 3" key="1">
    <citation type="journal article" date="2008" name="Nature">
        <title>The genome of Laccaria bicolor provides insights into mycorrhizal symbiosis.</title>
        <authorList>
            <person name="Martin F."/>
            <person name="Aerts A."/>
            <person name="Ahren D."/>
            <person name="Brun A."/>
            <person name="Danchin E.G.J."/>
            <person name="Duchaussoy F."/>
            <person name="Gibon J."/>
            <person name="Kohler A."/>
            <person name="Lindquist E."/>
            <person name="Pereda V."/>
            <person name="Salamov A."/>
            <person name="Shapiro H.J."/>
            <person name="Wuyts J."/>
            <person name="Blaudez D."/>
            <person name="Buee M."/>
            <person name="Brokstein P."/>
            <person name="Canbaeck B."/>
            <person name="Cohen D."/>
            <person name="Courty P.E."/>
            <person name="Coutinho P.M."/>
            <person name="Delaruelle C."/>
            <person name="Detter J.C."/>
            <person name="Deveau A."/>
            <person name="DiFazio S."/>
            <person name="Duplessis S."/>
            <person name="Fraissinet-Tachet L."/>
            <person name="Lucic E."/>
            <person name="Frey-Klett P."/>
            <person name="Fourrey C."/>
            <person name="Feussner I."/>
            <person name="Gay G."/>
            <person name="Grimwood J."/>
            <person name="Hoegger P.J."/>
            <person name="Jain P."/>
            <person name="Kilaru S."/>
            <person name="Labbe J."/>
            <person name="Lin Y.C."/>
            <person name="Legue V."/>
            <person name="Le Tacon F."/>
            <person name="Marmeisse R."/>
            <person name="Melayah D."/>
            <person name="Montanini B."/>
            <person name="Muratet M."/>
            <person name="Nehls U."/>
            <person name="Niculita-Hirzel H."/>
            <person name="Oudot-Le Secq M.P."/>
            <person name="Peter M."/>
            <person name="Quesneville H."/>
            <person name="Rajashekar B."/>
            <person name="Reich M."/>
            <person name="Rouhier N."/>
            <person name="Schmutz J."/>
            <person name="Yin T."/>
            <person name="Chalot M."/>
            <person name="Henrissat B."/>
            <person name="Kuees U."/>
            <person name="Lucas S."/>
            <person name="Van de Peer Y."/>
            <person name="Podila G.K."/>
            <person name="Polle A."/>
            <person name="Pukkila P.J."/>
            <person name="Richardson P.M."/>
            <person name="Rouze P."/>
            <person name="Sanders I.R."/>
            <person name="Stajich J.E."/>
            <person name="Tunlid A."/>
            <person name="Tuskan G."/>
            <person name="Grigoriev I.V."/>
        </authorList>
    </citation>
    <scope>NUCLEOTIDE SEQUENCE [LARGE SCALE GENOMIC DNA]</scope>
    <source>
        <strain evidence="3">S238N-H82 / ATCC MYA-4686</strain>
    </source>
</reference>
<keyword evidence="3" id="KW-1185">Reference proteome</keyword>
<organism evidence="3">
    <name type="scientific">Laccaria bicolor (strain S238N-H82 / ATCC MYA-4686)</name>
    <name type="common">Bicoloured deceiver</name>
    <name type="synonym">Laccaria laccata var. bicolor</name>
    <dbReference type="NCBI Taxonomy" id="486041"/>
    <lineage>
        <taxon>Eukaryota</taxon>
        <taxon>Fungi</taxon>
        <taxon>Dikarya</taxon>
        <taxon>Basidiomycota</taxon>
        <taxon>Agaricomycotina</taxon>
        <taxon>Agaricomycetes</taxon>
        <taxon>Agaricomycetidae</taxon>
        <taxon>Agaricales</taxon>
        <taxon>Agaricineae</taxon>
        <taxon>Hydnangiaceae</taxon>
        <taxon>Laccaria</taxon>
    </lineage>
</organism>
<dbReference type="Proteomes" id="UP000001194">
    <property type="component" value="Unassembled WGS sequence"/>
</dbReference>
<name>B0CWN6_LACBS</name>
<dbReference type="HOGENOM" id="CLU_2413611_0_0_1"/>
<evidence type="ECO:0000313" key="2">
    <source>
        <dbReference type="EMBL" id="EDR13099.1"/>
    </source>
</evidence>
<dbReference type="AlphaFoldDB" id="B0CWN6"/>
<dbReference type="InParanoid" id="B0CWN6"/>
<keyword evidence="1" id="KW-0732">Signal</keyword>
<dbReference type="GeneID" id="6071930"/>
<dbReference type="EMBL" id="DS547093">
    <property type="protein sequence ID" value="EDR13099.1"/>
    <property type="molecule type" value="Genomic_DNA"/>
</dbReference>
<accession>B0CWN6</accession>
<protein>
    <submittedName>
        <fullName evidence="2">Predicted protein</fullName>
    </submittedName>
</protein>
<evidence type="ECO:0000256" key="1">
    <source>
        <dbReference type="SAM" id="SignalP"/>
    </source>
</evidence>
<dbReference type="RefSeq" id="XP_001875597.1">
    <property type="nucleotide sequence ID" value="XM_001875562.1"/>
</dbReference>
<gene>
    <name evidence="2" type="ORF">LACBIDRAFT_308562</name>
</gene>
<evidence type="ECO:0000313" key="3">
    <source>
        <dbReference type="Proteomes" id="UP000001194"/>
    </source>
</evidence>